<reference evidence="2 3" key="1">
    <citation type="submission" date="2014-04" db="EMBL/GenBank/DDBJ databases">
        <title>Marinobacterium kochiensis sp. nov., isolated from sediment sample collected from Kochi backwaters in Kerala, India.</title>
        <authorList>
            <person name="Singh A."/>
            <person name="Pinnaka A.K."/>
        </authorList>
    </citation>
    <scope>NUCLEOTIDE SEQUENCE [LARGE SCALE GENOMIC DNA]</scope>
    <source>
        <strain evidence="2 3">AK27</strain>
    </source>
</reference>
<dbReference type="Proteomes" id="UP000028252">
    <property type="component" value="Unassembled WGS sequence"/>
</dbReference>
<dbReference type="EMBL" id="JMQN01000016">
    <property type="protein sequence ID" value="KEA64439.1"/>
    <property type="molecule type" value="Genomic_DNA"/>
</dbReference>
<evidence type="ECO:0000313" key="2">
    <source>
        <dbReference type="EMBL" id="KEA64439.1"/>
    </source>
</evidence>
<keyword evidence="3" id="KW-1185">Reference proteome</keyword>
<feature type="region of interest" description="Disordered" evidence="1">
    <location>
        <begin position="1"/>
        <end position="25"/>
    </location>
</feature>
<dbReference type="PATRIC" id="fig|1232683.4.peg.1323"/>
<evidence type="ECO:0000256" key="1">
    <source>
        <dbReference type="SAM" id="MobiDB-lite"/>
    </source>
</evidence>
<dbReference type="RefSeq" id="WP_156042827.1">
    <property type="nucleotide sequence ID" value="NZ_JMQN01000016.1"/>
</dbReference>
<proteinExistence type="predicted"/>
<comment type="caution">
    <text evidence="2">The sequence shown here is derived from an EMBL/GenBank/DDBJ whole genome shotgun (WGS) entry which is preliminary data.</text>
</comment>
<feature type="compositionally biased region" description="Polar residues" evidence="1">
    <location>
        <begin position="7"/>
        <end position="16"/>
    </location>
</feature>
<name>A0A081G0Y4_9GAMM</name>
<sequence>MSAGPEVTTTSAQQKPITPGNKKGGLNNIVDVLSPGDLIVRLSPAINARVRAI</sequence>
<accession>A0A081G0Y4</accession>
<dbReference type="STRING" id="1232683.ADIMK_1343"/>
<gene>
    <name evidence="2" type="ORF">ADIMK_1343</name>
</gene>
<organism evidence="2 3">
    <name type="scientific">Marinobacterium lacunae</name>
    <dbReference type="NCBI Taxonomy" id="1232683"/>
    <lineage>
        <taxon>Bacteria</taxon>
        <taxon>Pseudomonadati</taxon>
        <taxon>Pseudomonadota</taxon>
        <taxon>Gammaproteobacteria</taxon>
        <taxon>Oceanospirillales</taxon>
        <taxon>Oceanospirillaceae</taxon>
        <taxon>Marinobacterium</taxon>
    </lineage>
</organism>
<dbReference type="AlphaFoldDB" id="A0A081G0Y4"/>
<evidence type="ECO:0000313" key="3">
    <source>
        <dbReference type="Proteomes" id="UP000028252"/>
    </source>
</evidence>
<protein>
    <submittedName>
        <fullName evidence="2">Uncharacterized protein</fullName>
    </submittedName>
</protein>